<proteinExistence type="predicted"/>
<organism evidence="2 3">
    <name type="scientific">SAR86 cluster bacterium</name>
    <dbReference type="NCBI Taxonomy" id="2030880"/>
    <lineage>
        <taxon>Bacteria</taxon>
        <taxon>Pseudomonadati</taxon>
        <taxon>Pseudomonadota</taxon>
        <taxon>Gammaproteobacteria</taxon>
        <taxon>SAR86 cluster</taxon>
    </lineage>
</organism>
<feature type="chain" id="PRO_5012517586" description="Cytochrome c domain-containing protein" evidence="1">
    <location>
        <begin position="20"/>
        <end position="421"/>
    </location>
</feature>
<reference evidence="3" key="1">
    <citation type="submission" date="2017-08" db="EMBL/GenBank/DDBJ databases">
        <title>A dynamic microbial community with high functional redundancy inhabits the cold, oxic subseafloor aquifer.</title>
        <authorList>
            <person name="Tully B.J."/>
            <person name="Wheat C.G."/>
            <person name="Glazer B.T."/>
            <person name="Huber J.A."/>
        </authorList>
    </citation>
    <scope>NUCLEOTIDE SEQUENCE [LARGE SCALE GENOMIC DNA]</scope>
</reference>
<evidence type="ECO:0008006" key="4">
    <source>
        <dbReference type="Google" id="ProtNLM"/>
    </source>
</evidence>
<protein>
    <recommendedName>
        <fullName evidence="4">Cytochrome c domain-containing protein</fullName>
    </recommendedName>
</protein>
<accession>A0A2A5CBZ3</accession>
<dbReference type="Proteomes" id="UP000228987">
    <property type="component" value="Unassembled WGS sequence"/>
</dbReference>
<comment type="caution">
    <text evidence="2">The sequence shown here is derived from an EMBL/GenBank/DDBJ whole genome shotgun (WGS) entry which is preliminary data.</text>
</comment>
<keyword evidence="1" id="KW-0732">Signal</keyword>
<evidence type="ECO:0000313" key="2">
    <source>
        <dbReference type="EMBL" id="PCJ40876.1"/>
    </source>
</evidence>
<dbReference type="EMBL" id="NVWI01000007">
    <property type="protein sequence ID" value="PCJ40876.1"/>
    <property type="molecule type" value="Genomic_DNA"/>
</dbReference>
<evidence type="ECO:0000313" key="3">
    <source>
        <dbReference type="Proteomes" id="UP000228987"/>
    </source>
</evidence>
<evidence type="ECO:0000256" key="1">
    <source>
        <dbReference type="SAM" id="SignalP"/>
    </source>
</evidence>
<name>A0A2A5CBZ3_9GAMM</name>
<sequence>MKKFKQAALLVLFILPAFAAAQFPYERDYPAINYADSVSNDAASLLFADIAAGRVELEHRGERGYLESLLTLLNIDDSSQLLVFSKTARKSRFVSPATPRALYFNDEVYIGYIPDTNTLEIAAMDPILGPVFFDIPQDVERPMSLNRETSRCLRCHDSMSNTGGGTPRFMMGSRLVDSNGAIASHEVSVIMQDSTPLNRRWGGWYVTGLHGEQETMGNLMFEGRATSIREIDLLENGNRTDLSEWLDTSPYLNGHSDIVALLVLQHQIEVQNTMTRATWDYRQLLAENGAEEEAVSAEKVAELAKPVLDALFMTNEAPLGDQIQGLSGFTEYFQNLGPFDNNRRSLRDLDLNARVFKYPLSYLIYTDSFAAMPEALHTYLIETMYQVLSADEDNTDYAHLDAEIRAAILDIVNVTAPGFFL</sequence>
<dbReference type="AlphaFoldDB" id="A0A2A5CBZ3"/>
<gene>
    <name evidence="2" type="ORF">COA71_09740</name>
</gene>
<feature type="signal peptide" evidence="1">
    <location>
        <begin position="1"/>
        <end position="19"/>
    </location>
</feature>